<evidence type="ECO:0000313" key="3">
    <source>
        <dbReference type="Proteomes" id="UP001500742"/>
    </source>
</evidence>
<dbReference type="RefSeq" id="WP_259094319.1">
    <property type="nucleotide sequence ID" value="NZ_BAAAZC010000010.1"/>
</dbReference>
<organism evidence="2 3">
    <name type="scientific">Mucilaginibacter dorajii</name>
    <dbReference type="NCBI Taxonomy" id="692994"/>
    <lineage>
        <taxon>Bacteria</taxon>
        <taxon>Pseudomonadati</taxon>
        <taxon>Bacteroidota</taxon>
        <taxon>Sphingobacteriia</taxon>
        <taxon>Sphingobacteriales</taxon>
        <taxon>Sphingobacteriaceae</taxon>
        <taxon>Mucilaginibacter</taxon>
    </lineage>
</organism>
<accession>A0ABP7PPF8</accession>
<reference evidence="3" key="1">
    <citation type="journal article" date="2019" name="Int. J. Syst. Evol. Microbiol.">
        <title>The Global Catalogue of Microorganisms (GCM) 10K type strain sequencing project: providing services to taxonomists for standard genome sequencing and annotation.</title>
        <authorList>
            <consortium name="The Broad Institute Genomics Platform"/>
            <consortium name="The Broad Institute Genome Sequencing Center for Infectious Disease"/>
            <person name="Wu L."/>
            <person name="Ma J."/>
        </authorList>
    </citation>
    <scope>NUCLEOTIDE SEQUENCE [LARGE SCALE GENOMIC DNA]</scope>
    <source>
        <strain evidence="3">JCM 16601</strain>
    </source>
</reference>
<feature type="signal peptide" evidence="1">
    <location>
        <begin position="1"/>
        <end position="20"/>
    </location>
</feature>
<evidence type="ECO:0000313" key="2">
    <source>
        <dbReference type="EMBL" id="GAA3968799.1"/>
    </source>
</evidence>
<evidence type="ECO:0000256" key="1">
    <source>
        <dbReference type="SAM" id="SignalP"/>
    </source>
</evidence>
<keyword evidence="3" id="KW-1185">Reference proteome</keyword>
<feature type="chain" id="PRO_5047243029" description="Lipocalin-like domain-containing protein" evidence="1">
    <location>
        <begin position="21"/>
        <end position="119"/>
    </location>
</feature>
<proteinExistence type="predicted"/>
<gene>
    <name evidence="2" type="ORF">GCM10022210_17080</name>
</gene>
<keyword evidence="1" id="KW-0732">Signal</keyword>
<protein>
    <recommendedName>
        <fullName evidence="4">Lipocalin-like domain-containing protein</fullName>
    </recommendedName>
</protein>
<evidence type="ECO:0008006" key="4">
    <source>
        <dbReference type="Google" id="ProtNLM"/>
    </source>
</evidence>
<name>A0ABP7PPF8_9SPHI</name>
<dbReference type="EMBL" id="BAAAZC010000010">
    <property type="protein sequence ID" value="GAA3968799.1"/>
    <property type="molecule type" value="Genomic_DNA"/>
</dbReference>
<sequence>MKRIILLAGAALCGSLLCFATLPDLSGRWTGSLKKADSTLYPLSYQLTLIGDSVAGTANCPLGNFPIDSGKLDTSGLHFIVTVNGLNVYHQGTVYADSIGMDINLNGSKVHTTLGRATN</sequence>
<dbReference type="Proteomes" id="UP001500742">
    <property type="component" value="Unassembled WGS sequence"/>
</dbReference>
<comment type="caution">
    <text evidence="2">The sequence shown here is derived from an EMBL/GenBank/DDBJ whole genome shotgun (WGS) entry which is preliminary data.</text>
</comment>